<dbReference type="AlphaFoldDB" id="A0A4R5DKP3"/>
<evidence type="ECO:0000313" key="2">
    <source>
        <dbReference type="EMBL" id="TDE14762.1"/>
    </source>
</evidence>
<accession>A0A4R5DKP3</accession>
<dbReference type="OrthoDB" id="961399at2"/>
<keyword evidence="3" id="KW-1185">Reference proteome</keyword>
<feature type="signal peptide" evidence="1">
    <location>
        <begin position="1"/>
        <end position="22"/>
    </location>
</feature>
<dbReference type="EMBL" id="SMFL01000005">
    <property type="protein sequence ID" value="TDE14762.1"/>
    <property type="molecule type" value="Genomic_DNA"/>
</dbReference>
<feature type="chain" id="PRO_5020969099" description="DUF4333 domain-containing protein" evidence="1">
    <location>
        <begin position="23"/>
        <end position="94"/>
    </location>
</feature>
<keyword evidence="1" id="KW-0732">Signal</keyword>
<gene>
    <name evidence="2" type="ORF">E0F88_16380</name>
</gene>
<dbReference type="Pfam" id="PF20130">
    <property type="entry name" value="DUF6520"/>
    <property type="match status" value="1"/>
</dbReference>
<evidence type="ECO:0000313" key="3">
    <source>
        <dbReference type="Proteomes" id="UP000294850"/>
    </source>
</evidence>
<evidence type="ECO:0000256" key="1">
    <source>
        <dbReference type="SAM" id="SignalP"/>
    </source>
</evidence>
<proteinExistence type="predicted"/>
<sequence>MKTRKFIFPVLAAMIAVGAAFATSEKATGKSKPVLATFNVDSEDATSYHVTSVQDPDCGNGNDVTCKISSTATPDANNRILKTQATATDWRSAD</sequence>
<name>A0A4R5DKP3_9BACT</name>
<evidence type="ECO:0008006" key="4">
    <source>
        <dbReference type="Google" id="ProtNLM"/>
    </source>
</evidence>
<dbReference type="InterPro" id="IPR045391">
    <property type="entry name" value="DUF6520"/>
</dbReference>
<organism evidence="2 3">
    <name type="scientific">Dyadobacter psychrotolerans</name>
    <dbReference type="NCBI Taxonomy" id="2541721"/>
    <lineage>
        <taxon>Bacteria</taxon>
        <taxon>Pseudomonadati</taxon>
        <taxon>Bacteroidota</taxon>
        <taxon>Cytophagia</taxon>
        <taxon>Cytophagales</taxon>
        <taxon>Spirosomataceae</taxon>
        <taxon>Dyadobacter</taxon>
    </lineage>
</organism>
<dbReference type="Proteomes" id="UP000294850">
    <property type="component" value="Unassembled WGS sequence"/>
</dbReference>
<protein>
    <recommendedName>
        <fullName evidence="4">DUF4333 domain-containing protein</fullName>
    </recommendedName>
</protein>
<reference evidence="2 3" key="1">
    <citation type="submission" date="2019-03" db="EMBL/GenBank/DDBJ databases">
        <title>Dyadobacter AR-3-6 sp. nov., isolated from arctic soil.</title>
        <authorList>
            <person name="Chaudhary D.K."/>
        </authorList>
    </citation>
    <scope>NUCLEOTIDE SEQUENCE [LARGE SCALE GENOMIC DNA]</scope>
    <source>
        <strain evidence="2 3">AR-3-6</strain>
    </source>
</reference>
<dbReference type="RefSeq" id="WP_131959346.1">
    <property type="nucleotide sequence ID" value="NZ_SMFL01000005.1"/>
</dbReference>
<comment type="caution">
    <text evidence="2">The sequence shown here is derived from an EMBL/GenBank/DDBJ whole genome shotgun (WGS) entry which is preliminary data.</text>
</comment>